<gene>
    <name evidence="1" type="ORF">A6A20_00705</name>
</gene>
<dbReference type="InterPro" id="IPR052894">
    <property type="entry name" value="AsmA-related"/>
</dbReference>
<reference evidence="1" key="1">
    <citation type="submission" date="2016-03" db="EMBL/GenBank/DDBJ databases">
        <title>Co-evolution between Pasteurellaceae and their hosts.</title>
        <authorList>
            <person name="Hansen M.J."/>
            <person name="Bojesen A.M."/>
            <person name="Planet P."/>
        </authorList>
    </citation>
    <scope>NUCLEOTIDE SEQUENCE</scope>
    <source>
        <strain evidence="1">146/S8/89</strain>
    </source>
</reference>
<dbReference type="PANTHER" id="PTHR30441">
    <property type="entry name" value="DUF748 DOMAIN-CONTAINING PROTEIN"/>
    <property type="match status" value="1"/>
</dbReference>
<evidence type="ECO:0000313" key="1">
    <source>
        <dbReference type="EMBL" id="MDG6894182.1"/>
    </source>
</evidence>
<proteinExistence type="predicted"/>
<accession>A0A9X4P9L8</accession>
<dbReference type="Proteomes" id="UP001155500">
    <property type="component" value="Unassembled WGS sequence"/>
</dbReference>
<keyword evidence="2" id="KW-1185">Reference proteome</keyword>
<protein>
    <recommendedName>
        <fullName evidence="3">AsmA-like protein</fullName>
    </recommendedName>
</protein>
<dbReference type="GO" id="GO:0090313">
    <property type="term" value="P:regulation of protein targeting to membrane"/>
    <property type="evidence" value="ECO:0007669"/>
    <property type="project" value="TreeGrafter"/>
</dbReference>
<comment type="caution">
    <text evidence="1">The sequence shown here is derived from an EMBL/GenBank/DDBJ whole genome shotgun (WGS) entry which is preliminary data.</text>
</comment>
<name>A0A9X4P9L8_9PAST</name>
<organism evidence="1 2">
    <name type="scientific">Volucribacter amazonae</name>
    <dbReference type="NCBI Taxonomy" id="256731"/>
    <lineage>
        <taxon>Bacteria</taxon>
        <taxon>Pseudomonadati</taxon>
        <taxon>Pseudomonadota</taxon>
        <taxon>Gammaproteobacteria</taxon>
        <taxon>Pasteurellales</taxon>
        <taxon>Pasteurellaceae</taxon>
        <taxon>Volucribacter</taxon>
    </lineage>
</organism>
<dbReference type="AlphaFoldDB" id="A0A9X4P9L8"/>
<evidence type="ECO:0000313" key="2">
    <source>
        <dbReference type="Proteomes" id="UP001155500"/>
    </source>
</evidence>
<dbReference type="GO" id="GO:0005886">
    <property type="term" value="C:plasma membrane"/>
    <property type="evidence" value="ECO:0007669"/>
    <property type="project" value="TreeGrafter"/>
</dbReference>
<dbReference type="PANTHER" id="PTHR30441:SF8">
    <property type="entry name" value="DUF748 DOMAIN-CONTAINING PROTEIN"/>
    <property type="match status" value="1"/>
</dbReference>
<evidence type="ECO:0008006" key="3">
    <source>
        <dbReference type="Google" id="ProtNLM"/>
    </source>
</evidence>
<dbReference type="RefSeq" id="WP_279571679.1">
    <property type="nucleotide sequence ID" value="NZ_LWID01000001.1"/>
</dbReference>
<dbReference type="EMBL" id="LWID01000001">
    <property type="protein sequence ID" value="MDG6894182.1"/>
    <property type="molecule type" value="Genomic_DNA"/>
</dbReference>
<sequence>MKKVIALFVGLVCIVITLFYIKVQNLKADLAEALQHQQIVVSSPNLSLQFFPLALVAENVKIQPPLLTPWQVDIPRIELQIDFFSLLQNQIKVDQIHIINGKLFSSQHNASDPVENINLILKPTALFLTELFSSTINQGDFATQGRFIYKKQPYQFHLVRGKWFIKQPQGYQFYADELEINQATLEKVAIQYLPSRIYFRSQQGNIDFYRQQKGYALVGENVDIYAFWATLDIRSILTGKGKLTGFLQFENARLPIGELSFEIYQGKINGINLFNLMAQYFPINYDEQQLARQQINTDFDIGRAYLVWDQQKLWVKDLAIQTSALQLTGLGEVGLLNGQCDFQAHLTLNQPKYSTLRLPIHFFGDCHSPQYKIEMDKELRNNLKQMLKRHLR</sequence>